<gene>
    <name evidence="1" type="ORF">GWI33_006856</name>
</gene>
<evidence type="ECO:0000313" key="1">
    <source>
        <dbReference type="EMBL" id="KAF7279696.1"/>
    </source>
</evidence>
<organism evidence="1 2">
    <name type="scientific">Rhynchophorus ferrugineus</name>
    <name type="common">Red palm weevil</name>
    <name type="synonym">Curculio ferrugineus</name>
    <dbReference type="NCBI Taxonomy" id="354439"/>
    <lineage>
        <taxon>Eukaryota</taxon>
        <taxon>Metazoa</taxon>
        <taxon>Ecdysozoa</taxon>
        <taxon>Arthropoda</taxon>
        <taxon>Hexapoda</taxon>
        <taxon>Insecta</taxon>
        <taxon>Pterygota</taxon>
        <taxon>Neoptera</taxon>
        <taxon>Endopterygota</taxon>
        <taxon>Coleoptera</taxon>
        <taxon>Polyphaga</taxon>
        <taxon>Cucujiformia</taxon>
        <taxon>Curculionidae</taxon>
        <taxon>Dryophthorinae</taxon>
        <taxon>Rhynchophorus</taxon>
    </lineage>
</organism>
<reference evidence="1" key="1">
    <citation type="submission" date="2020-08" db="EMBL/GenBank/DDBJ databases">
        <title>Genome sequencing and assembly of the red palm weevil Rhynchophorus ferrugineus.</title>
        <authorList>
            <person name="Dias G.B."/>
            <person name="Bergman C.M."/>
            <person name="Manee M."/>
        </authorList>
    </citation>
    <scope>NUCLEOTIDE SEQUENCE</scope>
    <source>
        <strain evidence="1">AA-2017</strain>
        <tissue evidence="1">Whole larva</tissue>
    </source>
</reference>
<protein>
    <submittedName>
        <fullName evidence="1">Uncharacterized protein</fullName>
    </submittedName>
</protein>
<dbReference type="EMBL" id="JAACXV010000346">
    <property type="protein sequence ID" value="KAF7279696.1"/>
    <property type="molecule type" value="Genomic_DNA"/>
</dbReference>
<comment type="caution">
    <text evidence="1">The sequence shown here is derived from an EMBL/GenBank/DDBJ whole genome shotgun (WGS) entry which is preliminary data.</text>
</comment>
<dbReference type="Proteomes" id="UP000625711">
    <property type="component" value="Unassembled WGS sequence"/>
</dbReference>
<accession>A0A834II91</accession>
<proteinExistence type="predicted"/>
<evidence type="ECO:0000313" key="2">
    <source>
        <dbReference type="Proteomes" id="UP000625711"/>
    </source>
</evidence>
<keyword evidence="2" id="KW-1185">Reference proteome</keyword>
<dbReference type="AlphaFoldDB" id="A0A834II91"/>
<sequence length="98" mass="11102">MKTTLISQHILSGHKSKHSQWHWARRLSRVVGDGARLEGGANAYRLTDLSPRWPRHTLTHTQQVRRQGRAVSVSEVALFSLLVSVKRDGQTSRTAIHQ</sequence>
<name>A0A834II91_RHYFE</name>